<evidence type="ECO:0000256" key="2">
    <source>
        <dbReference type="ARBA" id="ARBA00022692"/>
    </source>
</evidence>
<dbReference type="EMBL" id="BLKW01000002">
    <property type="protein sequence ID" value="GFG74482.1"/>
    <property type="molecule type" value="Genomic_DNA"/>
</dbReference>
<dbReference type="Pfam" id="PF07681">
    <property type="entry name" value="DoxX"/>
    <property type="match status" value="1"/>
</dbReference>
<accession>A0A7I9XXF8</accession>
<dbReference type="AlphaFoldDB" id="A0A7I9XXF8"/>
<dbReference type="InterPro" id="IPR032808">
    <property type="entry name" value="DoxX"/>
</dbReference>
<name>A0A7I9XXF8_9MYCO</name>
<evidence type="ECO:0000313" key="7">
    <source>
        <dbReference type="Proteomes" id="UP000465361"/>
    </source>
</evidence>
<dbReference type="GO" id="GO:0016020">
    <property type="term" value="C:membrane"/>
    <property type="evidence" value="ECO:0007669"/>
    <property type="project" value="UniProtKB-SubCell"/>
</dbReference>
<organism evidence="6 7">
    <name type="scientific">Mycobacterium botniense</name>
    <dbReference type="NCBI Taxonomy" id="84962"/>
    <lineage>
        <taxon>Bacteria</taxon>
        <taxon>Bacillati</taxon>
        <taxon>Actinomycetota</taxon>
        <taxon>Actinomycetes</taxon>
        <taxon>Mycobacteriales</taxon>
        <taxon>Mycobacteriaceae</taxon>
        <taxon>Mycobacterium</taxon>
    </lineage>
</organism>
<feature type="transmembrane region" description="Helical" evidence="5">
    <location>
        <begin position="76"/>
        <end position="99"/>
    </location>
</feature>
<evidence type="ECO:0000256" key="5">
    <source>
        <dbReference type="SAM" id="Phobius"/>
    </source>
</evidence>
<comment type="caution">
    <text evidence="6">The sequence shown here is derived from an EMBL/GenBank/DDBJ whole genome shotgun (WGS) entry which is preliminary data.</text>
</comment>
<gene>
    <name evidence="6" type="ORF">MBOT_18470</name>
</gene>
<sequence length="156" mass="17403">MIWAIDAWLKWQPGFRATLLPSMLATAAGQPHWLMPWFDFWIRLQRPAPQLWAYFAAIVETMIAITLLLGVSRRVVYIGGACYSLMIWSTAEGFGGPYTPGSTDVGPSIIYVLVFCALLVLLEARLGDRLTLDATIGRRVLWWSRLAGPSGRYGAL</sequence>
<reference evidence="6 7" key="1">
    <citation type="journal article" date="2019" name="Emerg. Microbes Infect.">
        <title>Comprehensive subspecies identification of 175 nontuberculous mycobacteria species based on 7547 genomic profiles.</title>
        <authorList>
            <person name="Matsumoto Y."/>
            <person name="Kinjo T."/>
            <person name="Motooka D."/>
            <person name="Nabeya D."/>
            <person name="Jung N."/>
            <person name="Uechi K."/>
            <person name="Horii T."/>
            <person name="Iida T."/>
            <person name="Fujita J."/>
            <person name="Nakamura S."/>
        </authorList>
    </citation>
    <scope>NUCLEOTIDE SEQUENCE [LARGE SCALE GENOMIC DNA]</scope>
    <source>
        <strain evidence="6 7">JCM 17322</strain>
    </source>
</reference>
<dbReference type="Proteomes" id="UP000465361">
    <property type="component" value="Unassembled WGS sequence"/>
</dbReference>
<protein>
    <recommendedName>
        <fullName evidence="8">DoxX family protein</fullName>
    </recommendedName>
</protein>
<feature type="transmembrane region" description="Helical" evidence="5">
    <location>
        <begin position="105"/>
        <end position="122"/>
    </location>
</feature>
<evidence type="ECO:0000256" key="1">
    <source>
        <dbReference type="ARBA" id="ARBA00004141"/>
    </source>
</evidence>
<proteinExistence type="predicted"/>
<keyword evidence="3 5" id="KW-1133">Transmembrane helix</keyword>
<evidence type="ECO:0000256" key="3">
    <source>
        <dbReference type="ARBA" id="ARBA00022989"/>
    </source>
</evidence>
<keyword evidence="4 5" id="KW-0472">Membrane</keyword>
<keyword evidence="7" id="KW-1185">Reference proteome</keyword>
<keyword evidence="2 5" id="KW-0812">Transmembrane</keyword>
<comment type="subcellular location">
    <subcellularLocation>
        <location evidence="1">Membrane</location>
        <topology evidence="1">Multi-pass membrane protein</topology>
    </subcellularLocation>
</comment>
<evidence type="ECO:0000313" key="6">
    <source>
        <dbReference type="EMBL" id="GFG74482.1"/>
    </source>
</evidence>
<feature type="transmembrane region" description="Helical" evidence="5">
    <location>
        <begin position="51"/>
        <end position="69"/>
    </location>
</feature>
<evidence type="ECO:0008006" key="8">
    <source>
        <dbReference type="Google" id="ProtNLM"/>
    </source>
</evidence>
<evidence type="ECO:0000256" key="4">
    <source>
        <dbReference type="ARBA" id="ARBA00023136"/>
    </source>
</evidence>